<evidence type="ECO:0000256" key="2">
    <source>
        <dbReference type="ARBA" id="ARBA00022529"/>
    </source>
</evidence>
<dbReference type="InterPro" id="IPR034690">
    <property type="entry name" value="Endolysin_T4_type"/>
</dbReference>
<evidence type="ECO:0000313" key="8">
    <source>
        <dbReference type="Proteomes" id="UP000305202"/>
    </source>
</evidence>
<comment type="similarity">
    <text evidence="6">Belongs to the glycosyl hydrolase 24 family.</text>
</comment>
<dbReference type="Proteomes" id="UP000305202">
    <property type="component" value="Unassembled WGS sequence"/>
</dbReference>
<dbReference type="Gene3D" id="1.10.530.40">
    <property type="match status" value="1"/>
</dbReference>
<dbReference type="PANTHER" id="PTHR38107">
    <property type="match status" value="1"/>
</dbReference>
<keyword evidence="2 6" id="KW-0929">Antimicrobial</keyword>
<name>A0ABY2SEG6_9HYPH</name>
<dbReference type="InterPro" id="IPR023347">
    <property type="entry name" value="Lysozyme_dom_sf"/>
</dbReference>
<gene>
    <name evidence="7" type="ORF">FCN80_26290</name>
</gene>
<dbReference type="InterPro" id="IPR002196">
    <property type="entry name" value="Glyco_hydro_24"/>
</dbReference>
<comment type="catalytic activity">
    <reaction evidence="1 6">
        <text>Hydrolysis of (1-&gt;4)-beta-linkages between N-acetylmuramic acid and N-acetyl-D-glucosamine residues in a peptidoglycan and between N-acetyl-D-glucosamine residues in chitodextrins.</text>
        <dbReference type="EC" id="3.2.1.17"/>
    </reaction>
</comment>
<keyword evidence="5 6" id="KW-0326">Glycosidase</keyword>
<evidence type="ECO:0000256" key="3">
    <source>
        <dbReference type="ARBA" id="ARBA00022638"/>
    </source>
</evidence>
<dbReference type="SUPFAM" id="SSF53955">
    <property type="entry name" value="Lysozyme-like"/>
    <property type="match status" value="1"/>
</dbReference>
<reference evidence="7 8" key="1">
    <citation type="submission" date="2019-04" db="EMBL/GenBank/DDBJ databases">
        <authorList>
            <person name="Li M."/>
            <person name="Gao C."/>
        </authorList>
    </citation>
    <scope>NUCLEOTIDE SEQUENCE [LARGE SCALE GENOMIC DNA]</scope>
    <source>
        <strain evidence="7 8">BGMRC 2031</strain>
    </source>
</reference>
<dbReference type="InterPro" id="IPR023346">
    <property type="entry name" value="Lysozyme-like_dom_sf"/>
</dbReference>
<proteinExistence type="inferred from homology"/>
<keyword evidence="3 6" id="KW-0081">Bacteriolytic enzyme</keyword>
<dbReference type="EC" id="3.2.1.17" evidence="6"/>
<dbReference type="HAMAP" id="MF_04136">
    <property type="entry name" value="SAR_ENDOLYSIN"/>
    <property type="match status" value="1"/>
</dbReference>
<protein>
    <recommendedName>
        <fullName evidence="6">Lysozyme</fullName>
        <ecNumber evidence="6">3.2.1.17</ecNumber>
    </recommendedName>
</protein>
<sequence length="164" mass="17928">MAMSPALRKKLISASAGGAIAITVALLCGNDGLEGTKHYPYRDVGGVWTVCTGHTGKDTIPGKYYSDAECNVLLADDLQSVKKEVDADIKVPIDPYMRAAMYSFAFNVGVNAFRHASLLHNLNAGNQPAACDGLRQWVRVNDQRNRGLINRREIERTVCMMGQK</sequence>
<organism evidence="7 8">
    <name type="scientific">Martelella alba</name>
    <dbReference type="NCBI Taxonomy" id="2590451"/>
    <lineage>
        <taxon>Bacteria</taxon>
        <taxon>Pseudomonadati</taxon>
        <taxon>Pseudomonadota</taxon>
        <taxon>Alphaproteobacteria</taxon>
        <taxon>Hyphomicrobiales</taxon>
        <taxon>Aurantimonadaceae</taxon>
        <taxon>Martelella</taxon>
    </lineage>
</organism>
<evidence type="ECO:0000256" key="6">
    <source>
        <dbReference type="RuleBase" id="RU003788"/>
    </source>
</evidence>
<evidence type="ECO:0000256" key="4">
    <source>
        <dbReference type="ARBA" id="ARBA00022801"/>
    </source>
</evidence>
<evidence type="ECO:0000313" key="7">
    <source>
        <dbReference type="EMBL" id="TKI01618.1"/>
    </source>
</evidence>
<dbReference type="HAMAP" id="MF_04110">
    <property type="entry name" value="ENDOLYSIN_T4"/>
    <property type="match status" value="1"/>
</dbReference>
<dbReference type="PANTHER" id="PTHR38107:SF3">
    <property type="entry name" value="LYSOZYME RRRD-RELATED"/>
    <property type="match status" value="1"/>
</dbReference>
<dbReference type="RefSeq" id="WP_136993294.1">
    <property type="nucleotide sequence ID" value="NZ_SZPQ01000170.1"/>
</dbReference>
<dbReference type="InterPro" id="IPR043688">
    <property type="entry name" value="SAR_endolysin-like"/>
</dbReference>
<dbReference type="InterPro" id="IPR051018">
    <property type="entry name" value="Bacteriophage_GH24"/>
</dbReference>
<dbReference type="EMBL" id="SZPQ01000170">
    <property type="protein sequence ID" value="TKI01618.1"/>
    <property type="molecule type" value="Genomic_DNA"/>
</dbReference>
<evidence type="ECO:0000256" key="1">
    <source>
        <dbReference type="ARBA" id="ARBA00000632"/>
    </source>
</evidence>
<dbReference type="Pfam" id="PF00959">
    <property type="entry name" value="Phage_lysozyme"/>
    <property type="match status" value="1"/>
</dbReference>
<evidence type="ECO:0000256" key="5">
    <source>
        <dbReference type="ARBA" id="ARBA00023295"/>
    </source>
</evidence>
<accession>A0ABY2SEG6</accession>
<comment type="caution">
    <text evidence="7">The sequence shown here is derived from an EMBL/GenBank/DDBJ whole genome shotgun (WGS) entry which is preliminary data.</text>
</comment>
<dbReference type="CDD" id="cd16900">
    <property type="entry name" value="endolysin_R21-like"/>
    <property type="match status" value="1"/>
</dbReference>
<keyword evidence="4 6" id="KW-0378">Hydrolase</keyword>
<keyword evidence="8" id="KW-1185">Reference proteome</keyword>